<evidence type="ECO:0000313" key="3">
    <source>
        <dbReference type="Proteomes" id="UP000696573"/>
    </source>
</evidence>
<keyword evidence="3" id="KW-1185">Reference proteome</keyword>
<dbReference type="InterPro" id="IPR051017">
    <property type="entry name" value="Aldolase-II_Adducin_sf"/>
</dbReference>
<reference evidence="2" key="1">
    <citation type="submission" date="2021-10" db="EMBL/GenBank/DDBJ databases">
        <authorList>
            <person name="Piombo E."/>
        </authorList>
    </citation>
    <scope>NUCLEOTIDE SEQUENCE</scope>
</reference>
<accession>A0A9N9VQC6</accession>
<dbReference type="OrthoDB" id="3238794at2759"/>
<dbReference type="NCBIfam" id="NF004855">
    <property type="entry name" value="PRK06208.1"/>
    <property type="match status" value="1"/>
</dbReference>
<organism evidence="2 3">
    <name type="scientific">Clonostachys rhizophaga</name>
    <dbReference type="NCBI Taxonomy" id="160324"/>
    <lineage>
        <taxon>Eukaryota</taxon>
        <taxon>Fungi</taxon>
        <taxon>Dikarya</taxon>
        <taxon>Ascomycota</taxon>
        <taxon>Pezizomycotina</taxon>
        <taxon>Sordariomycetes</taxon>
        <taxon>Hypocreomycetidae</taxon>
        <taxon>Hypocreales</taxon>
        <taxon>Bionectriaceae</taxon>
        <taxon>Clonostachys</taxon>
    </lineage>
</organism>
<dbReference type="EMBL" id="CABFNQ020000730">
    <property type="protein sequence ID" value="CAH0027914.1"/>
    <property type="molecule type" value="Genomic_DNA"/>
</dbReference>
<dbReference type="Proteomes" id="UP000696573">
    <property type="component" value="Unassembled WGS sequence"/>
</dbReference>
<dbReference type="PANTHER" id="PTHR10672:SF39">
    <property type="entry name" value="CLASS II ALDOLASE_ADDUCIN N-TERMINAL DOMAIN-CONTAINING PROTEIN"/>
    <property type="match status" value="1"/>
</dbReference>
<protein>
    <recommendedName>
        <fullName evidence="1">Class II aldolase/adducin N-terminal domain-containing protein</fullName>
    </recommendedName>
</protein>
<dbReference type="GO" id="GO:0005856">
    <property type="term" value="C:cytoskeleton"/>
    <property type="evidence" value="ECO:0007669"/>
    <property type="project" value="TreeGrafter"/>
</dbReference>
<dbReference type="InterPro" id="IPR001303">
    <property type="entry name" value="Aldolase_II/adducin_N"/>
</dbReference>
<evidence type="ECO:0000313" key="2">
    <source>
        <dbReference type="EMBL" id="CAH0027914.1"/>
    </source>
</evidence>
<dbReference type="FunFam" id="3.40.225.10:FF:000009">
    <property type="entry name" value="Class II aldolase/adducin N-terminal"/>
    <property type="match status" value="1"/>
</dbReference>
<dbReference type="GO" id="GO:0051015">
    <property type="term" value="F:actin filament binding"/>
    <property type="evidence" value="ECO:0007669"/>
    <property type="project" value="TreeGrafter"/>
</dbReference>
<evidence type="ECO:0000259" key="1">
    <source>
        <dbReference type="SMART" id="SM01007"/>
    </source>
</evidence>
<feature type="domain" description="Class II aldolase/adducin N-terminal" evidence="1">
    <location>
        <begin position="70"/>
        <end position="267"/>
    </location>
</feature>
<dbReference type="SUPFAM" id="SSF53639">
    <property type="entry name" value="AraD/HMP-PK domain-like"/>
    <property type="match status" value="1"/>
</dbReference>
<dbReference type="SMART" id="SM01007">
    <property type="entry name" value="Aldolase_II"/>
    <property type="match status" value="1"/>
</dbReference>
<name>A0A9N9VQC6_9HYPO</name>
<sequence length="321" mass="35072">MATITQTVSSPAPTLSTTADHDRIVVNGMAKDSNPPQLQIQAKTKDGRPLKMRTQPKFDNPEDERLYRKQHLAAACRVFASRGFDEGVAGHISVRDPILTDHFCTSFATTGQKLPNMLDPGLNPLCRHFSLMKASDLILVDEEGNVVEGDEPINLTAFTIHAAIHKARPDVNAACHAHSVAGKAFSAFARDLEPITQDALRFYKDLAIYKQFKGAVVDDEEGERIAEALGHCKAAILMNHGLLTVGGTVDEAAFWFLSLDKSCQAQLMADAAAAAGYKKIYIDEQEAEYTAKQVGGPEKGWLAFQPYFDEQVAKSNGELLK</sequence>
<dbReference type="PANTHER" id="PTHR10672">
    <property type="entry name" value="ADDUCIN"/>
    <property type="match status" value="1"/>
</dbReference>
<dbReference type="InterPro" id="IPR036409">
    <property type="entry name" value="Aldolase_II/adducin_N_sf"/>
</dbReference>
<gene>
    <name evidence="2" type="ORF">CRHIZ90672A_00001885</name>
</gene>
<comment type="caution">
    <text evidence="2">The sequence shown here is derived from an EMBL/GenBank/DDBJ whole genome shotgun (WGS) entry which is preliminary data.</text>
</comment>
<dbReference type="AlphaFoldDB" id="A0A9N9VQC6"/>
<dbReference type="Pfam" id="PF00596">
    <property type="entry name" value="Aldolase_II"/>
    <property type="match status" value="1"/>
</dbReference>
<proteinExistence type="predicted"/>
<dbReference type="Gene3D" id="3.40.225.10">
    <property type="entry name" value="Class II aldolase/adducin N-terminal domain"/>
    <property type="match status" value="1"/>
</dbReference>